<dbReference type="InterPro" id="IPR003439">
    <property type="entry name" value="ABC_transporter-like_ATP-bd"/>
</dbReference>
<dbReference type="Gene3D" id="3.40.50.300">
    <property type="entry name" value="P-loop containing nucleotide triphosphate hydrolases"/>
    <property type="match status" value="1"/>
</dbReference>
<name>A0A173ZCU8_9FIRM</name>
<keyword evidence="2" id="KW-0547">Nucleotide-binding</keyword>
<keyword evidence="1" id="KW-0813">Transport</keyword>
<dbReference type="Proteomes" id="UP000095787">
    <property type="component" value="Unassembled WGS sequence"/>
</dbReference>
<dbReference type="EMBL" id="RCYR01000006">
    <property type="protein sequence ID" value="RYS80849.1"/>
    <property type="molecule type" value="Genomic_DNA"/>
</dbReference>
<evidence type="ECO:0000313" key="8">
    <source>
        <dbReference type="Proteomes" id="UP000292665"/>
    </source>
</evidence>
<dbReference type="GeneID" id="97329512"/>
<dbReference type="InterPro" id="IPR003593">
    <property type="entry name" value="AAA+_ATPase"/>
</dbReference>
<protein>
    <submittedName>
        <fullName evidence="6">ATP-binding cassette domain-containing protein</fullName>
    </submittedName>
    <submittedName>
        <fullName evidence="5">Lipopolysaccharide export system ATP-binding protein LptB</fullName>
        <ecNumber evidence="5">3.6.3.-</ecNumber>
    </submittedName>
</protein>
<dbReference type="PANTHER" id="PTHR45772">
    <property type="entry name" value="CONSERVED COMPONENT OF ABC TRANSPORTER FOR NATURAL AMINO ACIDS-RELATED"/>
    <property type="match status" value="1"/>
</dbReference>
<dbReference type="InterPro" id="IPR027417">
    <property type="entry name" value="P-loop_NTPase"/>
</dbReference>
<dbReference type="PROSITE" id="PS00211">
    <property type="entry name" value="ABC_TRANSPORTER_1"/>
    <property type="match status" value="1"/>
</dbReference>
<proteinExistence type="predicted"/>
<dbReference type="EMBL" id="CYZO01000007">
    <property type="protein sequence ID" value="CUN72965.1"/>
    <property type="molecule type" value="Genomic_DNA"/>
</dbReference>
<dbReference type="SMART" id="SM00382">
    <property type="entry name" value="AAA"/>
    <property type="match status" value="1"/>
</dbReference>
<evidence type="ECO:0000259" key="4">
    <source>
        <dbReference type="PROSITE" id="PS50893"/>
    </source>
</evidence>
<accession>A0A173ZCU8</accession>
<dbReference type="EC" id="3.6.3.-" evidence="5"/>
<dbReference type="InterPro" id="IPR017871">
    <property type="entry name" value="ABC_transporter-like_CS"/>
</dbReference>
<keyword evidence="3 5" id="KW-0067">ATP-binding</keyword>
<dbReference type="GO" id="GO:0005524">
    <property type="term" value="F:ATP binding"/>
    <property type="evidence" value="ECO:0007669"/>
    <property type="project" value="UniProtKB-KW"/>
</dbReference>
<evidence type="ECO:0000313" key="6">
    <source>
        <dbReference type="EMBL" id="RYS80849.1"/>
    </source>
</evidence>
<dbReference type="GO" id="GO:0005886">
    <property type="term" value="C:plasma membrane"/>
    <property type="evidence" value="ECO:0007669"/>
    <property type="project" value="TreeGrafter"/>
</dbReference>
<sequence length="248" mass="27300">MLQAEHLSYNITEEGRQSEILTDVSFTVEDGEMLVITGPNGGGKSTLAKLLMGINEATGGKIILDGQDITSYTIDKRAQAGMGFAFQQPPRFKGMTVKRLLSLAAGRELDDTTCCELLSSVGLCAKEYINREADATLSGGEMKRIEIATVLAKDHKICVFDEPEAGIDLWSFSMLIKRFEQIHKEKKQSLILISHQERIIRMADRIMVIGDGKVEAVGTADEIVPILFGKKPESCGCRIQKGGELYER</sequence>
<dbReference type="AlphaFoldDB" id="A0A173ZCU8"/>
<gene>
    <name evidence="5" type="primary">lptB_1</name>
    <name evidence="6" type="ORF">EAI93_04905</name>
    <name evidence="5" type="ORF">ERS852456_00663</name>
</gene>
<evidence type="ECO:0000256" key="2">
    <source>
        <dbReference type="ARBA" id="ARBA00022741"/>
    </source>
</evidence>
<feature type="domain" description="ABC transporter" evidence="4">
    <location>
        <begin position="2"/>
        <end position="236"/>
    </location>
</feature>
<evidence type="ECO:0000256" key="3">
    <source>
        <dbReference type="ARBA" id="ARBA00022840"/>
    </source>
</evidence>
<keyword evidence="5" id="KW-0378">Hydrolase</keyword>
<dbReference type="PROSITE" id="PS50893">
    <property type="entry name" value="ABC_TRANSPORTER_2"/>
    <property type="match status" value="1"/>
</dbReference>
<dbReference type="SUPFAM" id="SSF52540">
    <property type="entry name" value="P-loop containing nucleoside triphosphate hydrolases"/>
    <property type="match status" value="1"/>
</dbReference>
<dbReference type="RefSeq" id="WP_004845213.1">
    <property type="nucleotide sequence ID" value="NZ_CATVPX010000010.1"/>
</dbReference>
<reference evidence="6 8" key="2">
    <citation type="journal article" date="2019" name="Science, e1252229">
        <title>Invertible promoters mediate bacterial phase variation, antibiotic resistance, and host adaptation in the gut.</title>
        <authorList>
            <person name="Jiang X."/>
            <person name="Hall A.B."/>
            <person name="Arthur T.D."/>
            <person name="Plichta D.R."/>
            <person name="Covington C.T."/>
            <person name="Poyet M."/>
            <person name="Crothers J."/>
            <person name="Moses P.L."/>
            <person name="Tolonen A.C."/>
            <person name="Vlamakis H."/>
            <person name="Alm E.J."/>
            <person name="Xavier R.J."/>
        </authorList>
    </citation>
    <scope>NUCLEOTIDE SEQUENCE [LARGE SCALE GENOMIC DNA]</scope>
    <source>
        <strain evidence="8">aa_0143</strain>
        <strain evidence="6">Aa_0143</strain>
    </source>
</reference>
<reference evidence="5 7" key="1">
    <citation type="submission" date="2015-09" db="EMBL/GenBank/DDBJ databases">
        <authorList>
            <consortium name="Pathogen Informatics"/>
        </authorList>
    </citation>
    <scope>NUCLEOTIDE SEQUENCE [LARGE SCALE GENOMIC DNA]</scope>
    <source>
        <strain evidence="5 7">2789STDY5834841</strain>
    </source>
</reference>
<dbReference type="InterPro" id="IPR051120">
    <property type="entry name" value="ABC_AA/LPS_Transport"/>
</dbReference>
<dbReference type="Pfam" id="PF00005">
    <property type="entry name" value="ABC_tran"/>
    <property type="match status" value="1"/>
</dbReference>
<evidence type="ECO:0000313" key="5">
    <source>
        <dbReference type="EMBL" id="CUN72965.1"/>
    </source>
</evidence>
<dbReference type="GO" id="GO:0016887">
    <property type="term" value="F:ATP hydrolysis activity"/>
    <property type="evidence" value="ECO:0007669"/>
    <property type="project" value="InterPro"/>
</dbReference>
<organism evidence="5 7">
    <name type="scientific">[Ruminococcus] torques</name>
    <dbReference type="NCBI Taxonomy" id="33039"/>
    <lineage>
        <taxon>Bacteria</taxon>
        <taxon>Bacillati</taxon>
        <taxon>Bacillota</taxon>
        <taxon>Clostridia</taxon>
        <taxon>Lachnospirales</taxon>
        <taxon>Lachnospiraceae</taxon>
        <taxon>Mediterraneibacter</taxon>
    </lineage>
</organism>
<evidence type="ECO:0000313" key="7">
    <source>
        <dbReference type="Proteomes" id="UP000095787"/>
    </source>
</evidence>
<dbReference type="Proteomes" id="UP000292665">
    <property type="component" value="Unassembled WGS sequence"/>
</dbReference>
<evidence type="ECO:0000256" key="1">
    <source>
        <dbReference type="ARBA" id="ARBA00022448"/>
    </source>
</evidence>
<dbReference type="PANTHER" id="PTHR45772:SF10">
    <property type="entry name" value="LIPOPOLYSACCHARIDE EXPORT SYSTEM ATP-BINDING PROTEIN LPTB"/>
    <property type="match status" value="1"/>
</dbReference>